<dbReference type="PIRSF" id="PIRSF008546">
    <property type="entry name" value="UCP008546"/>
    <property type="match status" value="1"/>
</dbReference>
<gene>
    <name evidence="1" type="ORF">SAMN05192573_107184</name>
</gene>
<name>A0A1G8AFZ8_9SPHI</name>
<dbReference type="EMBL" id="FNCG01000007">
    <property type="protein sequence ID" value="SDH19819.1"/>
    <property type="molecule type" value="Genomic_DNA"/>
</dbReference>
<proteinExistence type="predicted"/>
<sequence length="144" mass="16765">MDTKQHLKRFLDAQRNDYETALAEIKSGRKRSHWMWYIFPQLAGLGMTEISKHYAIQNIQEATDFLFDETLGPRLLKICKALLELPTNDAFEVFGDPDHLKLRSSMTLFDAVPATFPVFGQVLDKFYQGERDQRTLDILKQQKI</sequence>
<dbReference type="Gene3D" id="1.25.40.380">
    <property type="entry name" value="Protein of unknown function DUF1810"/>
    <property type="match status" value="1"/>
</dbReference>
<reference evidence="2" key="1">
    <citation type="submission" date="2016-10" db="EMBL/GenBank/DDBJ databases">
        <authorList>
            <person name="Varghese N."/>
            <person name="Submissions S."/>
        </authorList>
    </citation>
    <scope>NUCLEOTIDE SEQUENCE [LARGE SCALE GENOMIC DNA]</scope>
    <source>
        <strain evidence="2">Gh-67</strain>
    </source>
</reference>
<evidence type="ECO:0000313" key="1">
    <source>
        <dbReference type="EMBL" id="SDH19819.1"/>
    </source>
</evidence>
<organism evidence="1 2">
    <name type="scientific">Mucilaginibacter gossypii</name>
    <dbReference type="NCBI Taxonomy" id="551996"/>
    <lineage>
        <taxon>Bacteria</taxon>
        <taxon>Pseudomonadati</taxon>
        <taxon>Bacteroidota</taxon>
        <taxon>Sphingobacteriia</taxon>
        <taxon>Sphingobacteriales</taxon>
        <taxon>Sphingobacteriaceae</taxon>
        <taxon>Mucilaginibacter</taxon>
    </lineage>
</organism>
<protein>
    <submittedName>
        <fullName evidence="1">Uncharacterized protein, DUF1810 family</fullName>
    </submittedName>
</protein>
<dbReference type="Proteomes" id="UP000199705">
    <property type="component" value="Unassembled WGS sequence"/>
</dbReference>
<dbReference type="InterPro" id="IPR014937">
    <property type="entry name" value="DUF1810"/>
</dbReference>
<keyword evidence="2" id="KW-1185">Reference proteome</keyword>
<accession>A0A1G8AFZ8</accession>
<dbReference type="AlphaFoldDB" id="A0A1G8AFZ8"/>
<dbReference type="InterPro" id="IPR036287">
    <property type="entry name" value="Rv1873-like_sf"/>
</dbReference>
<dbReference type="SUPFAM" id="SSF140736">
    <property type="entry name" value="Rv1873-like"/>
    <property type="match status" value="1"/>
</dbReference>
<dbReference type="Pfam" id="PF08837">
    <property type="entry name" value="DUF1810"/>
    <property type="match status" value="1"/>
</dbReference>
<dbReference type="RefSeq" id="WP_091168847.1">
    <property type="nucleotide sequence ID" value="NZ_FNCG01000007.1"/>
</dbReference>
<dbReference type="STRING" id="551996.SAMN05192573_107184"/>
<evidence type="ECO:0000313" key="2">
    <source>
        <dbReference type="Proteomes" id="UP000199705"/>
    </source>
</evidence>